<comment type="caution">
    <text evidence="3">The sequence shown here is derived from an EMBL/GenBank/DDBJ whole genome shotgun (WGS) entry which is preliminary data.</text>
</comment>
<evidence type="ECO:0000259" key="2">
    <source>
        <dbReference type="SMART" id="SM00635"/>
    </source>
</evidence>
<feature type="domain" description="BIG2" evidence="2">
    <location>
        <begin position="196"/>
        <end position="273"/>
    </location>
</feature>
<dbReference type="PROSITE" id="PS51257">
    <property type="entry name" value="PROKAR_LIPOPROTEIN"/>
    <property type="match status" value="1"/>
</dbReference>
<dbReference type="SUPFAM" id="SSF49373">
    <property type="entry name" value="Invasin/intimin cell-adhesion fragments"/>
    <property type="match status" value="3"/>
</dbReference>
<reference evidence="3" key="2">
    <citation type="journal article" date="2021" name="PeerJ">
        <title>Extensive microbial diversity within the chicken gut microbiome revealed by metagenomics and culture.</title>
        <authorList>
            <person name="Gilroy R."/>
            <person name="Ravi A."/>
            <person name="Getino M."/>
            <person name="Pursley I."/>
            <person name="Horton D.L."/>
            <person name="Alikhan N.F."/>
            <person name="Baker D."/>
            <person name="Gharbi K."/>
            <person name="Hall N."/>
            <person name="Watson M."/>
            <person name="Adriaenssens E.M."/>
            <person name="Foster-Nyarko E."/>
            <person name="Jarju S."/>
            <person name="Secka A."/>
            <person name="Antonio M."/>
            <person name="Oren A."/>
            <person name="Chaudhuri R.R."/>
            <person name="La Ragione R."/>
            <person name="Hildebrand F."/>
            <person name="Pallen M.J."/>
        </authorList>
    </citation>
    <scope>NUCLEOTIDE SEQUENCE</scope>
    <source>
        <strain evidence="3">10037</strain>
    </source>
</reference>
<evidence type="ECO:0000313" key="4">
    <source>
        <dbReference type="Proteomes" id="UP000823597"/>
    </source>
</evidence>
<sequence>MKKNLRTYLCLTASFIVLSGGVSCCTEETVIEVTDISLDKTSIDIARGSTMTLQATVLPDNATDKTIIWDSKNPEIATVTQEGVVDAIAIGTTTVSAQAGGKIAVCRINVIGKPAETVTVTPQELSILKEETSQLNAEIFPADADQKDIEWSTSDSTVAIVSQDGTVSAISVGKCTIYATCGDASGQCSVTVEGIPAESIAVTPEVAEVLLGGSIRLTASVQPDNADYETIQWTTSDESIATVAQDGTVTGKAIGTVTITATTGDISGSSEITVVQPQAKVGDLYYSDGTWSTEPDPQKQIIGVIFYVGQHENDASDYSESGIGKSRCNGYAMALTNATDQYCYWGPENGEDLGCYPIDENGNIVDNYTNGKECDWSGYKYTQIIKEAAQKNGGPAPDQASTYPAIFYTLDYENTVPSPESSSGWFLPAISQTYTLIENSSLLEKAGASLPTDWYYSSSEDSWALDMVLSINMSTMTVRSNWKESKVNLIRPILAF</sequence>
<evidence type="ECO:0000256" key="1">
    <source>
        <dbReference type="SAM" id="SignalP"/>
    </source>
</evidence>
<dbReference type="InterPro" id="IPR008964">
    <property type="entry name" value="Invasin/intimin_cell_adhesion"/>
</dbReference>
<protein>
    <submittedName>
        <fullName evidence="3">Ig-like domain-containing protein</fullName>
    </submittedName>
</protein>
<feature type="chain" id="PRO_5039709844" evidence="1">
    <location>
        <begin position="25"/>
        <end position="496"/>
    </location>
</feature>
<accession>A0A9D9I319</accession>
<dbReference type="Proteomes" id="UP000823597">
    <property type="component" value="Unassembled WGS sequence"/>
</dbReference>
<reference evidence="3" key="1">
    <citation type="submission" date="2020-10" db="EMBL/GenBank/DDBJ databases">
        <authorList>
            <person name="Gilroy R."/>
        </authorList>
    </citation>
    <scope>NUCLEOTIDE SEQUENCE</scope>
    <source>
        <strain evidence="3">10037</strain>
    </source>
</reference>
<proteinExistence type="predicted"/>
<dbReference type="Pfam" id="PF02368">
    <property type="entry name" value="Big_2"/>
    <property type="match status" value="3"/>
</dbReference>
<dbReference type="EMBL" id="JADIME010000033">
    <property type="protein sequence ID" value="MBO8464932.1"/>
    <property type="molecule type" value="Genomic_DNA"/>
</dbReference>
<feature type="domain" description="BIG2" evidence="2">
    <location>
        <begin position="32"/>
        <end position="107"/>
    </location>
</feature>
<keyword evidence="1" id="KW-0732">Signal</keyword>
<dbReference type="InterPro" id="IPR003343">
    <property type="entry name" value="Big_2"/>
</dbReference>
<dbReference type="Gene3D" id="2.60.40.1080">
    <property type="match status" value="3"/>
</dbReference>
<evidence type="ECO:0000313" key="3">
    <source>
        <dbReference type="EMBL" id="MBO8464932.1"/>
    </source>
</evidence>
<dbReference type="AlphaFoldDB" id="A0A9D9I319"/>
<gene>
    <name evidence="3" type="ORF">IAB93_02920</name>
</gene>
<organism evidence="3 4">
    <name type="scientific">Candidatus Merdivivens pullistercoris</name>
    <dbReference type="NCBI Taxonomy" id="2840873"/>
    <lineage>
        <taxon>Bacteria</taxon>
        <taxon>Pseudomonadati</taxon>
        <taxon>Bacteroidota</taxon>
        <taxon>Bacteroidia</taxon>
        <taxon>Bacteroidales</taxon>
        <taxon>Muribaculaceae</taxon>
        <taxon>Muribaculaceae incertae sedis</taxon>
        <taxon>Candidatus Merdivivens</taxon>
    </lineage>
</organism>
<name>A0A9D9I319_9BACT</name>
<feature type="signal peptide" evidence="1">
    <location>
        <begin position="1"/>
        <end position="24"/>
    </location>
</feature>
<dbReference type="SMART" id="SM00635">
    <property type="entry name" value="BID_2"/>
    <property type="match status" value="3"/>
</dbReference>
<feature type="domain" description="BIG2" evidence="2">
    <location>
        <begin position="114"/>
        <end position="191"/>
    </location>
</feature>